<accession>K6YEU1</accession>
<sequence>MGTSEYLVNRIASGETLAEQELVNKYWKSLLFILKKQTDDDELANDIAQDTFIIVIDKIRKQKIENHAAIGAFVRQTGVNLLIAHFRKEARRKTDNSDSIDLEFPDESQSALNSINSKQLVQIVQQVMDELPAQRDKDILYRYFVYGQSKKLICDEFELTSEHFDRVLYRARSRLTQIIQLKLGVDLNKSNVTSLLSLALTLQLSFSAQTSINDTFFQPQVREISMPHHLLLDSAIKE</sequence>
<dbReference type="InterPro" id="IPR013324">
    <property type="entry name" value="RNA_pol_sigma_r3/r4-like"/>
</dbReference>
<comment type="caution">
    <text evidence="7">The sequence shown here is derived from an EMBL/GenBank/DDBJ whole genome shotgun (WGS) entry which is preliminary data.</text>
</comment>
<gene>
    <name evidence="7" type="ORF">GLIP_4076</name>
</gene>
<protein>
    <recommendedName>
        <fullName evidence="6">RNA polymerase sigma-70 region 2 domain-containing protein</fullName>
    </recommendedName>
</protein>
<dbReference type="GO" id="GO:0016987">
    <property type="term" value="F:sigma factor activity"/>
    <property type="evidence" value="ECO:0007669"/>
    <property type="project" value="UniProtKB-KW"/>
</dbReference>
<keyword evidence="2" id="KW-0805">Transcription regulation</keyword>
<keyword evidence="4" id="KW-0238">DNA-binding</keyword>
<dbReference type="EMBL" id="BAEN01000076">
    <property type="protein sequence ID" value="GAC16687.1"/>
    <property type="molecule type" value="Genomic_DNA"/>
</dbReference>
<evidence type="ECO:0000256" key="5">
    <source>
        <dbReference type="ARBA" id="ARBA00023163"/>
    </source>
</evidence>
<dbReference type="PANTHER" id="PTHR43133">
    <property type="entry name" value="RNA POLYMERASE ECF-TYPE SIGMA FACTO"/>
    <property type="match status" value="1"/>
</dbReference>
<dbReference type="Proteomes" id="UP000006334">
    <property type="component" value="Unassembled WGS sequence"/>
</dbReference>
<dbReference type="OrthoDB" id="129367at2"/>
<dbReference type="GO" id="GO:0006352">
    <property type="term" value="P:DNA-templated transcription initiation"/>
    <property type="evidence" value="ECO:0007669"/>
    <property type="project" value="InterPro"/>
</dbReference>
<keyword evidence="5" id="KW-0804">Transcription</keyword>
<evidence type="ECO:0000313" key="8">
    <source>
        <dbReference type="Proteomes" id="UP000006334"/>
    </source>
</evidence>
<evidence type="ECO:0000256" key="2">
    <source>
        <dbReference type="ARBA" id="ARBA00023015"/>
    </source>
</evidence>
<dbReference type="InterPro" id="IPR014284">
    <property type="entry name" value="RNA_pol_sigma-70_dom"/>
</dbReference>
<evidence type="ECO:0000313" key="7">
    <source>
        <dbReference type="EMBL" id="GAC16687.1"/>
    </source>
</evidence>
<keyword evidence="8" id="KW-1185">Reference proteome</keyword>
<dbReference type="SUPFAM" id="SSF88659">
    <property type="entry name" value="Sigma3 and sigma4 domains of RNA polymerase sigma factors"/>
    <property type="match status" value="1"/>
</dbReference>
<evidence type="ECO:0000256" key="4">
    <source>
        <dbReference type="ARBA" id="ARBA00023125"/>
    </source>
</evidence>
<dbReference type="InterPro" id="IPR013325">
    <property type="entry name" value="RNA_pol_sigma_r2"/>
</dbReference>
<name>K6YEU1_9ALTE</name>
<dbReference type="SUPFAM" id="SSF88946">
    <property type="entry name" value="Sigma2 domain of RNA polymerase sigma factors"/>
    <property type="match status" value="1"/>
</dbReference>
<dbReference type="RefSeq" id="WP_008846489.1">
    <property type="nucleotide sequence ID" value="NZ_BAEN01000076.1"/>
</dbReference>
<feature type="domain" description="RNA polymerase sigma-70 region 2" evidence="6">
    <location>
        <begin position="22"/>
        <end position="92"/>
    </location>
</feature>
<dbReference type="AlphaFoldDB" id="K6YEU1"/>
<dbReference type="GO" id="GO:0003677">
    <property type="term" value="F:DNA binding"/>
    <property type="evidence" value="ECO:0007669"/>
    <property type="project" value="UniProtKB-KW"/>
</dbReference>
<dbReference type="Pfam" id="PF04542">
    <property type="entry name" value="Sigma70_r2"/>
    <property type="match status" value="1"/>
</dbReference>
<reference evidence="7 8" key="1">
    <citation type="journal article" date="2017" name="Antonie Van Leeuwenhoek">
        <title>Rhizobium rhizosphaerae sp. nov., a novel species isolated from rice rhizosphere.</title>
        <authorList>
            <person name="Zhao J.J."/>
            <person name="Zhang J."/>
            <person name="Zhang R.J."/>
            <person name="Zhang C.W."/>
            <person name="Yin H.Q."/>
            <person name="Zhang X.X."/>
        </authorList>
    </citation>
    <scope>NUCLEOTIDE SEQUENCE [LARGE SCALE GENOMIC DNA]</scope>
    <source>
        <strain evidence="7 8">E3</strain>
    </source>
</reference>
<keyword evidence="3" id="KW-0731">Sigma factor</keyword>
<dbReference type="InterPro" id="IPR007627">
    <property type="entry name" value="RNA_pol_sigma70_r2"/>
</dbReference>
<comment type="similarity">
    <text evidence="1">Belongs to the sigma-70 factor family. ECF subfamily.</text>
</comment>
<dbReference type="Gene3D" id="1.10.1740.10">
    <property type="match status" value="1"/>
</dbReference>
<dbReference type="PANTHER" id="PTHR43133:SF8">
    <property type="entry name" value="RNA POLYMERASE SIGMA FACTOR HI_1459-RELATED"/>
    <property type="match status" value="1"/>
</dbReference>
<dbReference type="NCBIfam" id="TIGR02937">
    <property type="entry name" value="sigma70-ECF"/>
    <property type="match status" value="1"/>
</dbReference>
<evidence type="ECO:0000259" key="6">
    <source>
        <dbReference type="Pfam" id="PF04542"/>
    </source>
</evidence>
<dbReference type="eggNOG" id="COG1595">
    <property type="taxonomic scope" value="Bacteria"/>
</dbReference>
<proteinExistence type="inferred from homology"/>
<evidence type="ECO:0000256" key="3">
    <source>
        <dbReference type="ARBA" id="ARBA00023082"/>
    </source>
</evidence>
<dbReference type="InterPro" id="IPR039425">
    <property type="entry name" value="RNA_pol_sigma-70-like"/>
</dbReference>
<evidence type="ECO:0000256" key="1">
    <source>
        <dbReference type="ARBA" id="ARBA00010641"/>
    </source>
</evidence>
<dbReference type="STRING" id="1127673.GLIP_4076"/>
<organism evidence="7 8">
    <name type="scientific">Aliiglaciecola lipolytica E3</name>
    <dbReference type="NCBI Taxonomy" id="1127673"/>
    <lineage>
        <taxon>Bacteria</taxon>
        <taxon>Pseudomonadati</taxon>
        <taxon>Pseudomonadota</taxon>
        <taxon>Gammaproteobacteria</taxon>
        <taxon>Alteromonadales</taxon>
        <taxon>Alteromonadaceae</taxon>
        <taxon>Aliiglaciecola</taxon>
    </lineage>
</organism>